<evidence type="ECO:0000256" key="8">
    <source>
        <dbReference type="ARBA" id="ARBA00049244"/>
    </source>
</evidence>
<dbReference type="GO" id="GO:0006261">
    <property type="term" value="P:DNA-templated DNA replication"/>
    <property type="evidence" value="ECO:0007669"/>
    <property type="project" value="TreeGrafter"/>
</dbReference>
<keyword evidence="6" id="KW-0239">DNA-directed DNA polymerase</keyword>
<evidence type="ECO:0000259" key="9">
    <source>
        <dbReference type="Pfam" id="PF06144"/>
    </source>
</evidence>
<dbReference type="SUPFAM" id="SSF52540">
    <property type="entry name" value="P-loop containing nucleoside triphosphate hydrolases"/>
    <property type="match status" value="1"/>
</dbReference>
<evidence type="ECO:0000256" key="4">
    <source>
        <dbReference type="ARBA" id="ARBA00022695"/>
    </source>
</evidence>
<evidence type="ECO:0000256" key="2">
    <source>
        <dbReference type="ARBA" id="ARBA00017703"/>
    </source>
</evidence>
<reference evidence="11 12" key="1">
    <citation type="journal article" date="2013" name="Int. J. Syst. Evol. Microbiol.">
        <title>Ilumatobacter nonamiense sp. nov. and Ilumatobacter coccineum sp. nov., isolated from seashore sand.</title>
        <authorList>
            <person name="Matsumoto A."/>
            <person name="Kasai H."/>
            <person name="Matsuo Y."/>
            <person name="Shizuri Y."/>
            <person name="Ichikawa N."/>
            <person name="Fujita N."/>
            <person name="Omura S."/>
            <person name="Takahashi Y."/>
        </authorList>
    </citation>
    <scope>NUCLEOTIDE SEQUENCE [LARGE SCALE GENOMIC DNA]</scope>
    <source>
        <strain evidence="12">NBRC 103263 / KCTC 29153 / YM16-304</strain>
    </source>
</reference>
<feature type="domain" description="DNA polymerase III delta subunit-like C-terminal" evidence="10">
    <location>
        <begin position="199"/>
        <end position="314"/>
    </location>
</feature>
<dbReference type="PANTHER" id="PTHR34388:SF1">
    <property type="entry name" value="DNA POLYMERASE III SUBUNIT DELTA"/>
    <property type="match status" value="1"/>
</dbReference>
<dbReference type="InterPro" id="IPR027417">
    <property type="entry name" value="P-loop_NTPase"/>
</dbReference>
<dbReference type="EC" id="2.7.7.7" evidence="1"/>
<dbReference type="Pfam" id="PF06144">
    <property type="entry name" value="DNA_pol3_delta"/>
    <property type="match status" value="1"/>
</dbReference>
<organism evidence="11 12">
    <name type="scientific">Ilumatobacter coccineus (strain NBRC 103263 / KCTC 29153 / YM16-304)</name>
    <dbReference type="NCBI Taxonomy" id="1313172"/>
    <lineage>
        <taxon>Bacteria</taxon>
        <taxon>Bacillati</taxon>
        <taxon>Actinomycetota</taxon>
        <taxon>Acidimicrobiia</taxon>
        <taxon>Acidimicrobiales</taxon>
        <taxon>Ilumatobacteraceae</taxon>
        <taxon>Ilumatobacter</taxon>
    </lineage>
</organism>
<dbReference type="AlphaFoldDB" id="A0A6C7E6L7"/>
<evidence type="ECO:0000256" key="1">
    <source>
        <dbReference type="ARBA" id="ARBA00012417"/>
    </source>
</evidence>
<gene>
    <name evidence="11" type="primary">holA</name>
    <name evidence="11" type="ORF">YM304_21030</name>
</gene>
<evidence type="ECO:0000256" key="3">
    <source>
        <dbReference type="ARBA" id="ARBA00022679"/>
    </source>
</evidence>
<comment type="catalytic activity">
    <reaction evidence="8">
        <text>DNA(n) + a 2'-deoxyribonucleoside 5'-triphosphate = DNA(n+1) + diphosphate</text>
        <dbReference type="Rhea" id="RHEA:22508"/>
        <dbReference type="Rhea" id="RHEA-COMP:17339"/>
        <dbReference type="Rhea" id="RHEA-COMP:17340"/>
        <dbReference type="ChEBI" id="CHEBI:33019"/>
        <dbReference type="ChEBI" id="CHEBI:61560"/>
        <dbReference type="ChEBI" id="CHEBI:173112"/>
        <dbReference type="EC" id="2.7.7.7"/>
    </reaction>
</comment>
<feature type="domain" description="DNA polymerase III delta N-terminal" evidence="9">
    <location>
        <begin position="4"/>
        <end position="118"/>
    </location>
</feature>
<proteinExistence type="inferred from homology"/>
<dbReference type="Gene3D" id="1.20.272.10">
    <property type="match status" value="1"/>
</dbReference>
<dbReference type="SUPFAM" id="SSF48019">
    <property type="entry name" value="post-AAA+ oligomerization domain-like"/>
    <property type="match status" value="1"/>
</dbReference>
<dbReference type="Gene3D" id="3.40.50.300">
    <property type="entry name" value="P-loop containing nucleotide triphosphate hydrolases"/>
    <property type="match status" value="1"/>
</dbReference>
<evidence type="ECO:0000256" key="5">
    <source>
        <dbReference type="ARBA" id="ARBA00022705"/>
    </source>
</evidence>
<dbReference type="InterPro" id="IPR010372">
    <property type="entry name" value="DNA_pol3_delta_N"/>
</dbReference>
<dbReference type="GO" id="GO:0003677">
    <property type="term" value="F:DNA binding"/>
    <property type="evidence" value="ECO:0007669"/>
    <property type="project" value="InterPro"/>
</dbReference>
<dbReference type="InterPro" id="IPR048466">
    <property type="entry name" value="DNA_pol3_delta-like_C"/>
</dbReference>
<evidence type="ECO:0000256" key="7">
    <source>
        <dbReference type="ARBA" id="ARBA00034754"/>
    </source>
</evidence>
<protein>
    <recommendedName>
        <fullName evidence="2">DNA polymerase III subunit delta</fullName>
        <ecNumber evidence="1">2.7.7.7</ecNumber>
    </recommendedName>
</protein>
<comment type="similarity">
    <text evidence="7">Belongs to the DNA polymerase HolA subunit family.</text>
</comment>
<dbReference type="GO" id="GO:0009360">
    <property type="term" value="C:DNA polymerase III complex"/>
    <property type="evidence" value="ECO:0007669"/>
    <property type="project" value="InterPro"/>
</dbReference>
<dbReference type="KEGG" id="aym:YM304_21030"/>
<evidence type="ECO:0000313" key="12">
    <source>
        <dbReference type="Proteomes" id="UP000011863"/>
    </source>
</evidence>
<dbReference type="Pfam" id="PF21694">
    <property type="entry name" value="DNA_pol3_delta_C"/>
    <property type="match status" value="1"/>
</dbReference>
<sequence length="319" mass="34163">MANYLVTGDDESLVRTAVANLVNELVGDGDRSMMVDEFDGDDYELRVVVDSAQTPPFLTDKRVVVGRSVSRFNADDLPALLAYLANPLDTSDLILAEGGDGRMSKKITDAVKASGTIIATAPPKKAGDRQTWIREQISDAGLQIEPQAVARLVDWLGEEPARLDGVLGTLRGAFGDGGKLSLDDIEPFLGEAGGVPPWDFTDAISSGQTAKALLLLGRMIHGGKRHPLQIMSTLHSHYSSIAKLDGANARTEQDAMAATGIKSPFPAKKAMQNYRKLGGASTKRAIELLAQADLDLRGAKDLDAELVMEVLVARLSKLR</sequence>
<keyword evidence="3 11" id="KW-0808">Transferase</keyword>
<dbReference type="PANTHER" id="PTHR34388">
    <property type="entry name" value="DNA POLYMERASE III SUBUNIT DELTA"/>
    <property type="match status" value="1"/>
</dbReference>
<dbReference type="EMBL" id="AP012057">
    <property type="protein sequence ID" value="BAN02417.1"/>
    <property type="molecule type" value="Genomic_DNA"/>
</dbReference>
<dbReference type="InterPro" id="IPR008921">
    <property type="entry name" value="DNA_pol3_clamp-load_cplx_C"/>
</dbReference>
<keyword evidence="12" id="KW-1185">Reference proteome</keyword>
<accession>A0A6C7E6L7</accession>
<name>A0A6C7E6L7_ILUCY</name>
<evidence type="ECO:0000313" key="11">
    <source>
        <dbReference type="EMBL" id="BAN02417.1"/>
    </source>
</evidence>
<dbReference type="RefSeq" id="WP_015441664.1">
    <property type="nucleotide sequence ID" value="NC_020520.1"/>
</dbReference>
<keyword evidence="5" id="KW-0235">DNA replication</keyword>
<dbReference type="OrthoDB" id="5196558at2"/>
<dbReference type="NCBIfam" id="TIGR01128">
    <property type="entry name" value="holA"/>
    <property type="match status" value="1"/>
</dbReference>
<dbReference type="Proteomes" id="UP000011863">
    <property type="component" value="Chromosome"/>
</dbReference>
<keyword evidence="4 11" id="KW-0548">Nucleotidyltransferase</keyword>
<evidence type="ECO:0000256" key="6">
    <source>
        <dbReference type="ARBA" id="ARBA00022932"/>
    </source>
</evidence>
<dbReference type="InterPro" id="IPR005790">
    <property type="entry name" value="DNA_polIII_delta"/>
</dbReference>
<evidence type="ECO:0000259" key="10">
    <source>
        <dbReference type="Pfam" id="PF21694"/>
    </source>
</evidence>
<dbReference type="GO" id="GO:0003887">
    <property type="term" value="F:DNA-directed DNA polymerase activity"/>
    <property type="evidence" value="ECO:0007669"/>
    <property type="project" value="UniProtKB-KW"/>
</dbReference>